<dbReference type="EMBL" id="CP095073">
    <property type="protein sequence ID" value="UOQ45639.1"/>
    <property type="molecule type" value="Genomic_DNA"/>
</dbReference>
<evidence type="ECO:0000313" key="1">
    <source>
        <dbReference type="EMBL" id="UOQ45639.1"/>
    </source>
</evidence>
<dbReference type="Proteomes" id="UP000831787">
    <property type="component" value="Chromosome"/>
</dbReference>
<organism evidence="1 2">
    <name type="scientific">Halobacillus salinarum</name>
    <dbReference type="NCBI Taxonomy" id="2932257"/>
    <lineage>
        <taxon>Bacteria</taxon>
        <taxon>Bacillati</taxon>
        <taxon>Bacillota</taxon>
        <taxon>Bacilli</taxon>
        <taxon>Bacillales</taxon>
        <taxon>Bacillaceae</taxon>
        <taxon>Halobacillus</taxon>
    </lineage>
</organism>
<protein>
    <submittedName>
        <fullName evidence="1">Uncharacterized protein</fullName>
    </submittedName>
</protein>
<accession>A0ABY4EMG0</accession>
<evidence type="ECO:0000313" key="2">
    <source>
        <dbReference type="Proteomes" id="UP000831787"/>
    </source>
</evidence>
<name>A0ABY4EMG0_9BACI</name>
<keyword evidence="2" id="KW-1185">Reference proteome</keyword>
<sequence length="45" mass="5149">MKEKLEEIVDKIDLAKITPSIASCHFRQNANLLGAVYAFMVRKKK</sequence>
<gene>
    <name evidence="1" type="ORF">MUN89_06805</name>
</gene>
<proteinExistence type="predicted"/>
<reference evidence="1 2" key="1">
    <citation type="submission" date="2022-04" db="EMBL/GenBank/DDBJ databases">
        <title>Halobacillus sp. isolated from saltern.</title>
        <authorList>
            <person name="Won M."/>
            <person name="Lee C.-M."/>
            <person name="Woen H.-Y."/>
            <person name="Kwon S.-W."/>
        </authorList>
    </citation>
    <scope>NUCLEOTIDE SEQUENCE [LARGE SCALE GENOMIC DNA]</scope>
    <source>
        <strain evidence="1 2">SSBR10-3</strain>
    </source>
</reference>
<dbReference type="RefSeq" id="WP_244712447.1">
    <property type="nucleotide sequence ID" value="NZ_CP095073.1"/>
</dbReference>